<keyword evidence="6" id="KW-0862">Zinc</keyword>
<dbReference type="GO" id="GO:1904263">
    <property type="term" value="P:positive regulation of TORC1 signaling"/>
    <property type="evidence" value="ECO:0007669"/>
    <property type="project" value="TreeGrafter"/>
</dbReference>
<dbReference type="OrthoDB" id="60955at2759"/>
<dbReference type="GO" id="GO:0061700">
    <property type="term" value="C:GATOR2 complex"/>
    <property type="evidence" value="ECO:0007669"/>
    <property type="project" value="TreeGrafter"/>
</dbReference>
<dbReference type="SUPFAM" id="SSF50978">
    <property type="entry name" value="WD40 repeat-like"/>
    <property type="match status" value="1"/>
</dbReference>
<evidence type="ECO:0000256" key="7">
    <source>
        <dbReference type="ARBA" id="ARBA00040269"/>
    </source>
</evidence>
<dbReference type="GO" id="GO:0016239">
    <property type="term" value="P:positive regulation of macroautophagy"/>
    <property type="evidence" value="ECO:0007669"/>
    <property type="project" value="TreeGrafter"/>
</dbReference>
<dbReference type="InterPro" id="IPR001680">
    <property type="entry name" value="WD40_rpt"/>
</dbReference>
<sequence length="828" mass="94118">MEEQVRSSSLRYVSLDGHANSFALNKDNNCIAVAGRSLLKVFSFENDGFTEIHNMRQQPSNNKNHNLSFSSNAIDWSKIDTNILATAATNGCIAIWDLNKFGRQKQLNVYHDHERTTHAVSFHHQDANFLLSASQDSTIKLFDLREKNSCVSTFQSTESVRDVKFNPFNCNSFASVSENGCVHSWDVRRPEKFVQQFTAHSGPIYCLDWHPTNQWLATGSRDKLIKVWNMSNPKPQLEYTIYTIAVVGRVRWRPERKFHIASCSLVVDYSIYIWDVRRPFIPYASFNEHTNVTTDIAFKGAPDTLISTSKDSTIYKHITKDAHHPALSANPQATTISPRGDILFVCKAKIKSQPQVMTTSSTIPKLFKKTTNDTVDGVINAIPSSPSLHEQFHLAKSSLHYFSDDGSNNRKISVGQHAKIDDSALTKTLQKDYNFFTGCAKEYRLKSDEKNFLEMLEHNANVARKYGRPNVSMLWNLVKMIYRSTPLREPTSNPSLNVVNFTTQNSNDSSISRVGSFGTSGLTTNENNNINILDQIGSRENISSTDELLNDPNEFQIPKAIVSSDLEVEVFNDGESQVHQNAIDSKHLRNGFLFTGPAHDKEFPMVMCSSSLINHELMHYNHNRSKEMEMMIADQMQTSQIMPTNDQVVSQSFLSINMPEFQSNNWKPNQVLADCLVLQSEIGDVQTPTCILLCLGKRRRDDLPIDRMIQENFLQSYIDMLHRHQMWNEATEVINMSATWIPNIGEMNEQSTTIHTSCGECGRVINKGWYCKHCKSSDPSRCVVCNEIVKGMFTFCNHCCHGGHLQHMIEWFSQNPRCPKCNHLCEYD</sequence>
<dbReference type="PROSITE" id="PS50294">
    <property type="entry name" value="WD_REPEATS_REGION"/>
    <property type="match status" value="1"/>
</dbReference>
<evidence type="ECO:0000256" key="2">
    <source>
        <dbReference type="ARBA" id="ARBA00022574"/>
    </source>
</evidence>
<keyword evidence="4" id="KW-0677">Repeat</keyword>
<dbReference type="PROSITE" id="PS00678">
    <property type="entry name" value="WD_REPEATS_1"/>
    <property type="match status" value="1"/>
</dbReference>
<dbReference type="CDD" id="cd00200">
    <property type="entry name" value="WD40"/>
    <property type="match status" value="1"/>
</dbReference>
<dbReference type="AlphaFoldDB" id="A0A9J6BAA3"/>
<dbReference type="InterPro" id="IPR015943">
    <property type="entry name" value="WD40/YVTN_repeat-like_dom_sf"/>
</dbReference>
<dbReference type="GO" id="GO:0034198">
    <property type="term" value="P:cellular response to amino acid starvation"/>
    <property type="evidence" value="ECO:0007669"/>
    <property type="project" value="TreeGrafter"/>
</dbReference>
<evidence type="ECO:0000313" key="9">
    <source>
        <dbReference type="EMBL" id="KAG5666801.1"/>
    </source>
</evidence>
<dbReference type="PANTHER" id="PTHR46200">
    <property type="entry name" value="GATOR COMPLEX PROTEIN WDR24"/>
    <property type="match status" value="1"/>
</dbReference>
<dbReference type="InterPro" id="IPR019775">
    <property type="entry name" value="WD40_repeat_CS"/>
</dbReference>
<dbReference type="EMBL" id="JADBJN010000004">
    <property type="protein sequence ID" value="KAG5666801.1"/>
    <property type="molecule type" value="Genomic_DNA"/>
</dbReference>
<dbReference type="CDD" id="cd16693">
    <property type="entry name" value="mRING-H2-C3H3C2_WDR24"/>
    <property type="match status" value="1"/>
</dbReference>
<evidence type="ECO:0000256" key="3">
    <source>
        <dbReference type="ARBA" id="ARBA00022723"/>
    </source>
</evidence>
<name>A0A9J6BAA3_POLVA</name>
<dbReference type="SMART" id="SM00320">
    <property type="entry name" value="WD40"/>
    <property type="match status" value="7"/>
</dbReference>
<comment type="similarity">
    <text evidence="1">Belongs to the WD repeat WDR24 family.</text>
</comment>
<keyword evidence="3" id="KW-0479">Metal-binding</keyword>
<dbReference type="PANTHER" id="PTHR46200:SF1">
    <property type="entry name" value="GATOR COMPLEX PROTEIN WDR24"/>
    <property type="match status" value="1"/>
</dbReference>
<protein>
    <recommendedName>
        <fullName evidence="7">GATOR2 complex protein WDR24</fullName>
    </recommendedName>
</protein>
<keyword evidence="5" id="KW-0863">Zinc-finger</keyword>
<evidence type="ECO:0000256" key="8">
    <source>
        <dbReference type="PROSITE-ProRule" id="PRU00221"/>
    </source>
</evidence>
<comment type="caution">
    <text evidence="9">The sequence shown here is derived from an EMBL/GenBank/DDBJ whole genome shotgun (WGS) entry which is preliminary data.</text>
</comment>
<feature type="repeat" description="WD" evidence="8">
    <location>
        <begin position="197"/>
        <end position="238"/>
    </location>
</feature>
<dbReference type="Gene3D" id="2.130.10.10">
    <property type="entry name" value="YVTN repeat-like/Quinoprotein amine dehydrogenase"/>
    <property type="match status" value="2"/>
</dbReference>
<dbReference type="PROSITE" id="PS50082">
    <property type="entry name" value="WD_REPEATS_2"/>
    <property type="match status" value="2"/>
</dbReference>
<dbReference type="GO" id="GO:0005774">
    <property type="term" value="C:vacuolar membrane"/>
    <property type="evidence" value="ECO:0007669"/>
    <property type="project" value="TreeGrafter"/>
</dbReference>
<evidence type="ECO:0000256" key="5">
    <source>
        <dbReference type="ARBA" id="ARBA00022771"/>
    </source>
</evidence>
<feature type="repeat" description="WD" evidence="8">
    <location>
        <begin position="110"/>
        <end position="152"/>
    </location>
</feature>
<accession>A0A9J6BAA3</accession>
<evidence type="ECO:0000313" key="10">
    <source>
        <dbReference type="Proteomes" id="UP001107558"/>
    </source>
</evidence>
<dbReference type="InterPro" id="IPR037590">
    <property type="entry name" value="WDR24"/>
</dbReference>
<keyword evidence="10" id="KW-1185">Reference proteome</keyword>
<dbReference type="GO" id="GO:0008270">
    <property type="term" value="F:zinc ion binding"/>
    <property type="evidence" value="ECO:0007669"/>
    <property type="project" value="UniProtKB-KW"/>
</dbReference>
<evidence type="ECO:0000256" key="4">
    <source>
        <dbReference type="ARBA" id="ARBA00022737"/>
    </source>
</evidence>
<organism evidence="9 10">
    <name type="scientific">Polypedilum vanderplanki</name>
    <name type="common">Sleeping chironomid midge</name>
    <dbReference type="NCBI Taxonomy" id="319348"/>
    <lineage>
        <taxon>Eukaryota</taxon>
        <taxon>Metazoa</taxon>
        <taxon>Ecdysozoa</taxon>
        <taxon>Arthropoda</taxon>
        <taxon>Hexapoda</taxon>
        <taxon>Insecta</taxon>
        <taxon>Pterygota</taxon>
        <taxon>Neoptera</taxon>
        <taxon>Endopterygota</taxon>
        <taxon>Diptera</taxon>
        <taxon>Nematocera</taxon>
        <taxon>Chironomoidea</taxon>
        <taxon>Chironomidae</taxon>
        <taxon>Chironominae</taxon>
        <taxon>Polypedilum</taxon>
        <taxon>Polypedilum</taxon>
    </lineage>
</organism>
<dbReference type="Proteomes" id="UP001107558">
    <property type="component" value="Chromosome 4"/>
</dbReference>
<evidence type="ECO:0000256" key="1">
    <source>
        <dbReference type="ARBA" id="ARBA00008134"/>
    </source>
</evidence>
<evidence type="ECO:0000256" key="6">
    <source>
        <dbReference type="ARBA" id="ARBA00022833"/>
    </source>
</evidence>
<gene>
    <name evidence="9" type="ORF">PVAND_014811</name>
</gene>
<dbReference type="Pfam" id="PF00400">
    <property type="entry name" value="WD40"/>
    <property type="match status" value="3"/>
</dbReference>
<reference evidence="9" key="1">
    <citation type="submission" date="2021-03" db="EMBL/GenBank/DDBJ databases">
        <title>Chromosome level genome of the anhydrobiotic midge Polypedilum vanderplanki.</title>
        <authorList>
            <person name="Yoshida Y."/>
            <person name="Kikawada T."/>
            <person name="Gusev O."/>
        </authorList>
    </citation>
    <scope>NUCLEOTIDE SEQUENCE</scope>
    <source>
        <strain evidence="9">NIAS01</strain>
        <tissue evidence="9">Whole body or cell culture</tissue>
    </source>
</reference>
<dbReference type="GO" id="GO:0005829">
    <property type="term" value="C:cytosol"/>
    <property type="evidence" value="ECO:0007669"/>
    <property type="project" value="TreeGrafter"/>
</dbReference>
<dbReference type="InterPro" id="IPR036322">
    <property type="entry name" value="WD40_repeat_dom_sf"/>
</dbReference>
<proteinExistence type="inferred from homology"/>
<keyword evidence="2 8" id="KW-0853">WD repeat</keyword>